<dbReference type="STRING" id="1963.AQJ27_44765"/>
<dbReference type="AlphaFoldDB" id="A0A250VT04"/>
<accession>A0A250VT04</accession>
<dbReference type="RefSeq" id="WP_067382866.1">
    <property type="nucleotide sequence ID" value="NZ_BDQI01000034.1"/>
</dbReference>
<evidence type="ECO:0000313" key="2">
    <source>
        <dbReference type="Proteomes" id="UP000217446"/>
    </source>
</evidence>
<reference evidence="2" key="1">
    <citation type="submission" date="2017-05" db="EMBL/GenBank/DDBJ databases">
        <title>Streptomyces olivochromogenes NBRC 3561 whole genome shotgun sequence.</title>
        <authorList>
            <person name="Dohra H."/>
            <person name="Kodani S."/>
        </authorList>
    </citation>
    <scope>NUCLEOTIDE SEQUENCE [LARGE SCALE GENOMIC DNA]</scope>
    <source>
        <strain evidence="2">NBRC 3561</strain>
    </source>
</reference>
<dbReference type="Proteomes" id="UP000217446">
    <property type="component" value="Unassembled WGS sequence"/>
</dbReference>
<proteinExistence type="predicted"/>
<keyword evidence="2" id="KW-1185">Reference proteome</keyword>
<name>A0A250VT04_STROL</name>
<evidence type="ECO:0000313" key="1">
    <source>
        <dbReference type="EMBL" id="GAX57343.1"/>
    </source>
</evidence>
<dbReference type="EMBL" id="BDQI01000034">
    <property type="protein sequence ID" value="GAX57343.1"/>
    <property type="molecule type" value="Genomic_DNA"/>
</dbReference>
<sequence length="69" mass="7515">MSTPPVFEPGLYYDVTARDDNEACPNSGKQFEVNPCYSNVGTVFAECGLCRQLMTLVSAVLLDPQPEVS</sequence>
<gene>
    <name evidence="1" type="ORF">SO3561_08913</name>
</gene>
<protein>
    <submittedName>
        <fullName evidence="1">Uncharacterized protein</fullName>
    </submittedName>
</protein>
<organism evidence="1 2">
    <name type="scientific">Streptomyces olivochromogenes</name>
    <dbReference type="NCBI Taxonomy" id="1963"/>
    <lineage>
        <taxon>Bacteria</taxon>
        <taxon>Bacillati</taxon>
        <taxon>Actinomycetota</taxon>
        <taxon>Actinomycetes</taxon>
        <taxon>Kitasatosporales</taxon>
        <taxon>Streptomycetaceae</taxon>
        <taxon>Streptomyces</taxon>
    </lineage>
</organism>
<comment type="caution">
    <text evidence="1">The sequence shown here is derived from an EMBL/GenBank/DDBJ whole genome shotgun (WGS) entry which is preliminary data.</text>
</comment>